<organism evidence="1 2">
    <name type="scientific">Forsythia ovata</name>
    <dbReference type="NCBI Taxonomy" id="205694"/>
    <lineage>
        <taxon>Eukaryota</taxon>
        <taxon>Viridiplantae</taxon>
        <taxon>Streptophyta</taxon>
        <taxon>Embryophyta</taxon>
        <taxon>Tracheophyta</taxon>
        <taxon>Spermatophyta</taxon>
        <taxon>Magnoliopsida</taxon>
        <taxon>eudicotyledons</taxon>
        <taxon>Gunneridae</taxon>
        <taxon>Pentapetalae</taxon>
        <taxon>asterids</taxon>
        <taxon>lamiids</taxon>
        <taxon>Lamiales</taxon>
        <taxon>Oleaceae</taxon>
        <taxon>Forsythieae</taxon>
        <taxon>Forsythia</taxon>
    </lineage>
</organism>
<dbReference type="Proteomes" id="UP001604277">
    <property type="component" value="Unassembled WGS sequence"/>
</dbReference>
<accession>A0ABD1WBR6</accession>
<name>A0ABD1WBR6_9LAMI</name>
<evidence type="ECO:0000313" key="1">
    <source>
        <dbReference type="EMBL" id="KAL2547104.1"/>
    </source>
</evidence>
<dbReference type="AlphaFoldDB" id="A0ABD1WBR6"/>
<dbReference type="EMBL" id="JBFOLJ010000004">
    <property type="protein sequence ID" value="KAL2547104.1"/>
    <property type="molecule type" value="Genomic_DNA"/>
</dbReference>
<keyword evidence="2" id="KW-1185">Reference proteome</keyword>
<proteinExistence type="predicted"/>
<protein>
    <submittedName>
        <fullName evidence="1">Uncharacterized protein</fullName>
    </submittedName>
</protein>
<comment type="caution">
    <text evidence="1">The sequence shown here is derived from an EMBL/GenBank/DDBJ whole genome shotgun (WGS) entry which is preliminary data.</text>
</comment>
<reference evidence="2" key="1">
    <citation type="submission" date="2024-07" db="EMBL/GenBank/DDBJ databases">
        <title>Two chromosome-level genome assemblies of Korean endemic species Abeliophyllum distichum and Forsythia ovata (Oleaceae).</title>
        <authorList>
            <person name="Jang H."/>
        </authorList>
    </citation>
    <scope>NUCLEOTIDE SEQUENCE [LARGE SCALE GENOMIC DNA]</scope>
</reference>
<gene>
    <name evidence="1" type="ORF">Fot_16337</name>
</gene>
<sequence>MPASLMDILLPLTTRPIWTRDPGPKQKLWPDSGPFSTMSFSVGPCSSGPDAAADAGDIDLVQFLDSGEEFGNWSDEKRKEEKIPSLEVNNERSNEKMKNTWALIEV</sequence>
<evidence type="ECO:0000313" key="2">
    <source>
        <dbReference type="Proteomes" id="UP001604277"/>
    </source>
</evidence>